<sequence>MAEIGYQTAPLAGWSALLDEADSDPDFQWPKSIAITDRMRRDDTQVASMLRAVFLPLLESEWTLDASGVRPEVADHVSRNLSLAIKGVPWEAPLRTKGRFTFAEHLPLALLELVHGHSVFEQVYDVDAFGLAIIKKLAWRPPRTIASFDVAADGGLVAIRQFGIALSSPDLSRASFVSTGVLGTRIPVDRLVVYVNEREGANWAGVSLLRPAYKMWLLKDRTLRVQALASDRNGLGLPIYTSAPPPEGASYEEKLKWLDAEIARGLTIARGARAGDTAGASLPNGANLTVTGVEGNLPDLDKQIRYYDEQIGRAALTNFLSLGGDNSTGSYALGDTFENFFTKSLNALARHIATIFQQYVIEDLVDANWGETEPAPRIVPPKIGAEHPATAESIRALLDAGAIRWDPTLEAHLRAQYGLPVRATDASDSATDVDPRAARAIAEVVQKSYLGVGPVLTRREAREIARQAGARIDPNAAPTNDDAEEAA</sequence>
<evidence type="ECO:0000313" key="3">
    <source>
        <dbReference type="Proteomes" id="UP000075025"/>
    </source>
</evidence>
<name>A0A147F1L1_MICTE</name>
<dbReference type="OrthoDB" id="1804088at2"/>
<reference evidence="2 3" key="1">
    <citation type="journal article" date="2016" name="Front. Microbiol.">
        <title>Genomic Resource of Rice Seed Associated Bacteria.</title>
        <authorList>
            <person name="Midha S."/>
            <person name="Bansal K."/>
            <person name="Sharma S."/>
            <person name="Kumar N."/>
            <person name="Patil P.P."/>
            <person name="Chaudhry V."/>
            <person name="Patil P.B."/>
        </authorList>
    </citation>
    <scope>NUCLEOTIDE SEQUENCE [LARGE SCALE GENOMIC DNA]</scope>
    <source>
        <strain evidence="2 3">NS220</strain>
    </source>
</reference>
<feature type="region of interest" description="Disordered" evidence="1">
    <location>
        <begin position="465"/>
        <end position="487"/>
    </location>
</feature>
<dbReference type="Pfam" id="PF06074">
    <property type="entry name" value="Portal_Mu"/>
    <property type="match status" value="1"/>
</dbReference>
<gene>
    <name evidence="2" type="ORF">NS220_02110</name>
</gene>
<evidence type="ECO:0000313" key="2">
    <source>
        <dbReference type="EMBL" id="KTR96490.1"/>
    </source>
</evidence>
<accession>A0A147F1L1</accession>
<evidence type="ECO:0000256" key="1">
    <source>
        <dbReference type="SAM" id="MobiDB-lite"/>
    </source>
</evidence>
<dbReference type="RefSeq" id="WP_058622455.1">
    <property type="nucleotide sequence ID" value="NZ_LDRT01000010.1"/>
</dbReference>
<dbReference type="AlphaFoldDB" id="A0A147F1L1"/>
<comment type="caution">
    <text evidence="2">The sequence shown here is derived from an EMBL/GenBank/DDBJ whole genome shotgun (WGS) entry which is preliminary data.</text>
</comment>
<protein>
    <recommendedName>
        <fullName evidence="4">Mu-like prophage protein gp29</fullName>
    </recommendedName>
</protein>
<organism evidence="2 3">
    <name type="scientific">Microbacterium testaceum</name>
    <name type="common">Aureobacterium testaceum</name>
    <name type="synonym">Brevibacterium testaceum</name>
    <dbReference type="NCBI Taxonomy" id="2033"/>
    <lineage>
        <taxon>Bacteria</taxon>
        <taxon>Bacillati</taxon>
        <taxon>Actinomycetota</taxon>
        <taxon>Actinomycetes</taxon>
        <taxon>Micrococcales</taxon>
        <taxon>Microbacteriaceae</taxon>
        <taxon>Microbacterium</taxon>
    </lineage>
</organism>
<dbReference type="InterPro" id="IPR009279">
    <property type="entry name" value="Portal_Mu"/>
</dbReference>
<dbReference type="PATRIC" id="fig|2033.6.peg.96"/>
<proteinExistence type="predicted"/>
<dbReference type="Proteomes" id="UP000075025">
    <property type="component" value="Unassembled WGS sequence"/>
</dbReference>
<evidence type="ECO:0008006" key="4">
    <source>
        <dbReference type="Google" id="ProtNLM"/>
    </source>
</evidence>
<dbReference type="EMBL" id="LDRT01000010">
    <property type="protein sequence ID" value="KTR96490.1"/>
    <property type="molecule type" value="Genomic_DNA"/>
</dbReference>